<dbReference type="EMBL" id="ML004851">
    <property type="protein sequence ID" value="RKP28556.1"/>
    <property type="molecule type" value="Genomic_DNA"/>
</dbReference>
<sequence length="164" mass="18106">KVSPDSIPNTFRTFPTAPSSGPEFAPDSARASPLAMGARPFYTPEDTYPDVVARVRRSDNADTAATIAIIPALAFRRVYANFPKATSHIVAMVLVRLYKVTLNTVHNYLGLTREIMETEAILNASEPAHTLPEHLVNHVLEELETHDAKLKAHEVHEPHGLPQH</sequence>
<keyword evidence="3" id="KW-1185">Reference proteome</keyword>
<proteinExistence type="predicted"/>
<name>A0A4P9Z7D4_9ASCO</name>
<feature type="non-terminal residue" evidence="2">
    <location>
        <position position="1"/>
    </location>
</feature>
<accession>A0A4P9Z7D4</accession>
<evidence type="ECO:0000313" key="2">
    <source>
        <dbReference type="EMBL" id="RKP28556.1"/>
    </source>
</evidence>
<dbReference type="AlphaFoldDB" id="A0A4P9Z7D4"/>
<feature type="region of interest" description="Disordered" evidence="1">
    <location>
        <begin position="1"/>
        <end position="30"/>
    </location>
</feature>
<reference evidence="3" key="1">
    <citation type="journal article" date="2018" name="Nat. Microbiol.">
        <title>Leveraging single-cell genomics to expand the fungal tree of life.</title>
        <authorList>
            <person name="Ahrendt S.R."/>
            <person name="Quandt C.A."/>
            <person name="Ciobanu D."/>
            <person name="Clum A."/>
            <person name="Salamov A."/>
            <person name="Andreopoulos B."/>
            <person name="Cheng J.F."/>
            <person name="Woyke T."/>
            <person name="Pelin A."/>
            <person name="Henrissat B."/>
            <person name="Reynolds N.K."/>
            <person name="Benny G.L."/>
            <person name="Smith M.E."/>
            <person name="James T.Y."/>
            <person name="Grigoriev I.V."/>
        </authorList>
    </citation>
    <scope>NUCLEOTIDE SEQUENCE [LARGE SCALE GENOMIC DNA]</scope>
    <source>
        <strain evidence="3">Baker2002</strain>
    </source>
</reference>
<gene>
    <name evidence="2" type="ORF">METBISCDRAFT_29053</name>
</gene>
<dbReference type="Proteomes" id="UP000268321">
    <property type="component" value="Unassembled WGS sequence"/>
</dbReference>
<evidence type="ECO:0000313" key="3">
    <source>
        <dbReference type="Proteomes" id="UP000268321"/>
    </source>
</evidence>
<organism evidence="2 3">
    <name type="scientific">Metschnikowia bicuspidata</name>
    <dbReference type="NCBI Taxonomy" id="27322"/>
    <lineage>
        <taxon>Eukaryota</taxon>
        <taxon>Fungi</taxon>
        <taxon>Dikarya</taxon>
        <taxon>Ascomycota</taxon>
        <taxon>Saccharomycotina</taxon>
        <taxon>Pichiomycetes</taxon>
        <taxon>Metschnikowiaceae</taxon>
        <taxon>Metschnikowia</taxon>
    </lineage>
</organism>
<evidence type="ECO:0000256" key="1">
    <source>
        <dbReference type="SAM" id="MobiDB-lite"/>
    </source>
</evidence>
<protein>
    <submittedName>
        <fullName evidence="2">Uncharacterized protein</fullName>
    </submittedName>
</protein>
<feature type="non-terminal residue" evidence="2">
    <location>
        <position position="164"/>
    </location>
</feature>
<dbReference type="OrthoDB" id="421051at2759"/>
<feature type="compositionally biased region" description="Polar residues" evidence="1">
    <location>
        <begin position="1"/>
        <end position="19"/>
    </location>
</feature>